<feature type="chain" id="PRO_5013903787" description="CARDB domain-containing protein" evidence="2">
    <location>
        <begin position="21"/>
        <end position="827"/>
    </location>
</feature>
<reference evidence="5" key="1">
    <citation type="submission" date="2017-09" db="EMBL/GenBank/DDBJ databases">
        <title>Depth-based differentiation of microbial function through sediment-hosted aquifers and enrichment of novel symbionts in the deep terrestrial subsurface.</title>
        <authorList>
            <person name="Probst A.J."/>
            <person name="Ladd B."/>
            <person name="Jarett J.K."/>
            <person name="Geller-Mcgrath D.E."/>
            <person name="Sieber C.M.K."/>
            <person name="Emerson J.B."/>
            <person name="Anantharaman K."/>
            <person name="Thomas B.C."/>
            <person name="Malmstrom R."/>
            <person name="Stieglmeier M."/>
            <person name="Klingl A."/>
            <person name="Woyke T."/>
            <person name="Ryan C.M."/>
            <person name="Banfield J.F."/>
        </authorList>
    </citation>
    <scope>NUCLEOTIDE SEQUENCE [LARGE SCALE GENOMIC DNA]</scope>
</reference>
<proteinExistence type="predicted"/>
<dbReference type="AlphaFoldDB" id="A0A2H0TC01"/>
<dbReference type="SUPFAM" id="SSF82895">
    <property type="entry name" value="TSP-1 type 1 repeat"/>
    <property type="match status" value="1"/>
</dbReference>
<evidence type="ECO:0000313" key="4">
    <source>
        <dbReference type="EMBL" id="PIR68517.1"/>
    </source>
</evidence>
<dbReference type="InterPro" id="IPR013783">
    <property type="entry name" value="Ig-like_fold"/>
</dbReference>
<sequence>MKNRFFNVVMLFVMFMGVLAISATLSSKDVQAWTPPASNGAFQCSNGLPTAVIEWQEVSVPYPNYIREYQLRRGVDVLAQGARLFNFTDTNVTYNTNYRYMILVVLNEEKKWKEQDGGDVDTGSCIYIPSVNGPDTATVGVSTGPYTTSFIYGYKPGTVSREMYRVKDGVKTWVAGGSDSLSTNVTFPSVGNWQVCAEGHIYESNSVTGSVLDANRCKSVTVTDSSYTVTGATSGVFGGGTISPTSRTITSGNTATFTVAPTNSNYEINSVTGTAGTGCASVQLKSGTTNDYETGAITSICTVTANFKDAAVVPIDPDLTAPNVSSSETTVNSGEAVSFSGTISNIGAGDAEASSAHLQLSMSGGGAGPYGTLGEFSTPALAPGASAQINSVSGYYTYVTPTDYQYSFRLCADIHYPSLTGDIVESNEDNNCSGWTTVTVLGDSNVLPPACDYFAGEPDCGTYVDMSGDVTADDCTISAGNNSCNASISWDTTNPEATSAVTTPTNITVGTGNSGTATYTVAYGSRTFYLYNNGELLDQDDATATCASGTTWDNSVCVANPDPTPDLTASGSSPTTATENVEVTLSATISNIGSASTDASFSNFFQVATAVDGGGTITDLASTSMSTLPSGNSNVSSKSYTFPSTGIYSVRACADKTSSAGGGVISESNEGNNCGVWTTVTVDDELNPIDGGWTEWSEWSDCSVSTCGQTGTQSRTRTCTNPVPQDGGADCVGSPVESQECSTPACGDTTIEASSTATYTGRPVTLTWGSDGTSCVGTNFDTGGAVSGSVEVTPNSTTTYSINCAGATIPSDEVTVVVKKRPWFIEN</sequence>
<evidence type="ECO:0000313" key="5">
    <source>
        <dbReference type="Proteomes" id="UP000230094"/>
    </source>
</evidence>
<dbReference type="Gene3D" id="2.60.40.10">
    <property type="entry name" value="Immunoglobulins"/>
    <property type="match status" value="2"/>
</dbReference>
<evidence type="ECO:0000256" key="2">
    <source>
        <dbReference type="SAM" id="SignalP"/>
    </source>
</evidence>
<accession>A0A2H0TC01</accession>
<dbReference type="PANTHER" id="PTHR16311">
    <property type="entry name" value="THROMBOSPONDIN TYPE I DOMAIN-CONTAINING 1"/>
    <property type="match status" value="1"/>
</dbReference>
<feature type="domain" description="CARDB" evidence="3">
    <location>
        <begin position="317"/>
        <end position="432"/>
    </location>
</feature>
<dbReference type="PROSITE" id="PS50092">
    <property type="entry name" value="TSP1"/>
    <property type="match status" value="1"/>
</dbReference>
<organism evidence="4 5">
    <name type="scientific">Candidatus Nomurabacteria bacterium CG10_big_fil_rev_8_21_14_0_10_35_16</name>
    <dbReference type="NCBI Taxonomy" id="1974731"/>
    <lineage>
        <taxon>Bacteria</taxon>
        <taxon>Candidatus Nomuraibacteriota</taxon>
    </lineage>
</organism>
<feature type="signal peptide" evidence="2">
    <location>
        <begin position="1"/>
        <end position="20"/>
    </location>
</feature>
<name>A0A2H0TC01_9BACT</name>
<comment type="caution">
    <text evidence="4">The sequence shown here is derived from an EMBL/GenBank/DDBJ whole genome shotgun (WGS) entry which is preliminary data.</text>
</comment>
<dbReference type="SMART" id="SM00209">
    <property type="entry name" value="TSP1"/>
    <property type="match status" value="1"/>
</dbReference>
<evidence type="ECO:0000256" key="1">
    <source>
        <dbReference type="ARBA" id="ARBA00023157"/>
    </source>
</evidence>
<gene>
    <name evidence="4" type="ORF">COU49_00540</name>
</gene>
<dbReference type="Pfam" id="PF00090">
    <property type="entry name" value="TSP_1"/>
    <property type="match status" value="1"/>
</dbReference>
<dbReference type="Pfam" id="PF07705">
    <property type="entry name" value="CARDB"/>
    <property type="match status" value="2"/>
</dbReference>
<dbReference type="Gene3D" id="2.20.100.10">
    <property type="entry name" value="Thrombospondin type-1 (TSP1) repeat"/>
    <property type="match status" value="1"/>
</dbReference>
<dbReference type="EMBL" id="PFCQ01000003">
    <property type="protein sequence ID" value="PIR68517.1"/>
    <property type="molecule type" value="Genomic_DNA"/>
</dbReference>
<dbReference type="PANTHER" id="PTHR16311:SF3">
    <property type="entry name" value="THROMBOSPONDIN TYPE-1 DOMAIN-CONTAINING PROTEIN 1"/>
    <property type="match status" value="1"/>
</dbReference>
<dbReference type="FunFam" id="2.20.100.10:FF:000001">
    <property type="entry name" value="semaphorin-5A isoform X1"/>
    <property type="match status" value="1"/>
</dbReference>
<keyword evidence="1" id="KW-1015">Disulfide bond</keyword>
<dbReference type="InterPro" id="IPR038877">
    <property type="entry name" value="THSD1"/>
</dbReference>
<dbReference type="InterPro" id="IPR036383">
    <property type="entry name" value="TSP1_rpt_sf"/>
</dbReference>
<dbReference type="PRINTS" id="PR01705">
    <property type="entry name" value="TSP1REPEAT"/>
</dbReference>
<protein>
    <recommendedName>
        <fullName evidence="3">CARDB domain-containing protein</fullName>
    </recommendedName>
</protein>
<dbReference type="InterPro" id="IPR000884">
    <property type="entry name" value="TSP1_rpt"/>
</dbReference>
<dbReference type="Proteomes" id="UP000230094">
    <property type="component" value="Unassembled WGS sequence"/>
</dbReference>
<dbReference type="InterPro" id="IPR011635">
    <property type="entry name" value="CARDB"/>
</dbReference>
<feature type="domain" description="CARDB" evidence="3">
    <location>
        <begin position="564"/>
        <end position="674"/>
    </location>
</feature>
<keyword evidence="2" id="KW-0732">Signal</keyword>
<evidence type="ECO:0000259" key="3">
    <source>
        <dbReference type="Pfam" id="PF07705"/>
    </source>
</evidence>
<dbReference type="GO" id="GO:0071944">
    <property type="term" value="C:cell periphery"/>
    <property type="evidence" value="ECO:0007669"/>
    <property type="project" value="TreeGrafter"/>
</dbReference>